<accession>Q1MHB3</accession>
<dbReference type="InterPro" id="IPR046919">
    <property type="entry name" value="ABC-3C_CTD10"/>
</dbReference>
<gene>
    <name evidence="2" type="ordered locus">RL2160</name>
</gene>
<sequence length="312" mass="35448">MTRVWRQMLELKLRKSHGTAFQDFLGEFMGRIYPGDFVPIRAHGRLGDGGMDGYHKSTDTLYQCYGARNGAVVDVASVREKMVEDFYTARRTTPQMRKWMFTHNLIDLPRPMYDTLREIDVIAAQHGIESGFFDIHMFGSLLPRLSEDDLEDLIGIRVFNDADRDRLPETVSNIFAGIVAAMDQKLPDPSEIGEVPLDKMDYNLIPTRWRNNLTLFYSYSPIVTEILAAYPEELATETIPAYLRSEYKKLKAQGNDAGSILKHLHEGLAGYVNESDGRHEASMAILATMFESCIIFEDKEDILVPELVDDPA</sequence>
<evidence type="ECO:0000259" key="1">
    <source>
        <dbReference type="Pfam" id="PF20275"/>
    </source>
</evidence>
<evidence type="ECO:0000313" key="2">
    <source>
        <dbReference type="EMBL" id="CAK07652.1"/>
    </source>
</evidence>
<reference evidence="2 3" key="1">
    <citation type="journal article" date="2006" name="Genome Biol.">
        <title>The genome of Rhizobium leguminosarum has recognizable core and accessory components.</title>
        <authorList>
            <person name="Young J.W."/>
            <person name="Crossman L.C."/>
            <person name="Johnston A.W.B."/>
            <person name="Thomson N.R."/>
            <person name="Ghazoui Z.F."/>
            <person name="Hull K.H."/>
            <person name="Wexler M."/>
            <person name="Curson A.R.J."/>
            <person name="Todd J.D."/>
            <person name="Poole P.S."/>
            <person name="Mauchline T.H."/>
            <person name="East A.K."/>
            <person name="Quail M.A."/>
            <person name="Churcher C."/>
            <person name="Arrowsmith C."/>
            <person name="Cherevach A."/>
            <person name="Chillingworth T."/>
            <person name="Clarke K."/>
            <person name="Cronin A."/>
            <person name="Davis P."/>
            <person name="Fraser A."/>
            <person name="Hance Z."/>
            <person name="Hauser H."/>
            <person name="Jagels K."/>
            <person name="Moule S."/>
            <person name="Mungall K."/>
            <person name="Norbertczak H."/>
            <person name="Rabbinowitsch E."/>
            <person name="Sanders M."/>
            <person name="Simmonds M."/>
            <person name="Whitehead S."/>
            <person name="Parkhill J."/>
        </authorList>
    </citation>
    <scope>NUCLEOTIDE SEQUENCE [LARGE SCALE GENOMIC DNA]</scope>
    <source>
        <strain evidence="3">DSM 114642 / LMG 32736 / 3841</strain>
    </source>
</reference>
<dbReference type="AlphaFoldDB" id="Q1MHB3"/>
<evidence type="ECO:0000313" key="3">
    <source>
        <dbReference type="Proteomes" id="UP000006575"/>
    </source>
</evidence>
<dbReference type="eggNOG" id="COG5635">
    <property type="taxonomic scope" value="Bacteria"/>
</dbReference>
<dbReference type="EnsemblBacteria" id="CAK07652">
    <property type="protein sequence ID" value="CAK07652"/>
    <property type="gene ID" value="RL2160"/>
</dbReference>
<protein>
    <recommendedName>
        <fullName evidence="1">ABC-three component systems C-terminal domain-containing protein</fullName>
    </recommendedName>
</protein>
<keyword evidence="3" id="KW-1185">Reference proteome</keyword>
<dbReference type="HOGENOM" id="CLU_078787_0_0_5"/>
<dbReference type="Pfam" id="PF20275">
    <property type="entry name" value="CTD10"/>
    <property type="match status" value="1"/>
</dbReference>
<proteinExistence type="predicted"/>
<name>Q1MHB3_RHIJ3</name>
<dbReference type="KEGG" id="rle:RL2160"/>
<dbReference type="EMBL" id="AM236080">
    <property type="protein sequence ID" value="CAK07652.1"/>
    <property type="molecule type" value="Genomic_DNA"/>
</dbReference>
<feature type="domain" description="ABC-three component systems C-terminal" evidence="1">
    <location>
        <begin position="183"/>
        <end position="297"/>
    </location>
</feature>
<dbReference type="Proteomes" id="UP000006575">
    <property type="component" value="Chromosome"/>
</dbReference>
<organism evidence="2 3">
    <name type="scientific">Rhizobium johnstonii (strain DSM 114642 / LMG 32736 / 3841)</name>
    <name type="common">Rhizobium leguminosarum bv. viciae</name>
    <dbReference type="NCBI Taxonomy" id="216596"/>
    <lineage>
        <taxon>Bacteria</taxon>
        <taxon>Pseudomonadati</taxon>
        <taxon>Pseudomonadota</taxon>
        <taxon>Alphaproteobacteria</taxon>
        <taxon>Hyphomicrobiales</taxon>
        <taxon>Rhizobiaceae</taxon>
        <taxon>Rhizobium/Agrobacterium group</taxon>
        <taxon>Rhizobium</taxon>
        <taxon>Rhizobium johnstonii</taxon>
    </lineage>
</organism>